<accession>A0A8H6YXC5</accession>
<evidence type="ECO:0000313" key="2">
    <source>
        <dbReference type="Proteomes" id="UP000620124"/>
    </source>
</evidence>
<organism evidence="1 2">
    <name type="scientific">Mycena venus</name>
    <dbReference type="NCBI Taxonomy" id="2733690"/>
    <lineage>
        <taxon>Eukaryota</taxon>
        <taxon>Fungi</taxon>
        <taxon>Dikarya</taxon>
        <taxon>Basidiomycota</taxon>
        <taxon>Agaricomycotina</taxon>
        <taxon>Agaricomycetes</taxon>
        <taxon>Agaricomycetidae</taxon>
        <taxon>Agaricales</taxon>
        <taxon>Marasmiineae</taxon>
        <taxon>Mycenaceae</taxon>
        <taxon>Mycena</taxon>
    </lineage>
</organism>
<comment type="caution">
    <text evidence="1">The sequence shown here is derived from an EMBL/GenBank/DDBJ whole genome shotgun (WGS) entry which is preliminary data.</text>
</comment>
<dbReference type="Proteomes" id="UP000620124">
    <property type="component" value="Unassembled WGS sequence"/>
</dbReference>
<keyword evidence="2" id="KW-1185">Reference proteome</keyword>
<dbReference type="EMBL" id="JACAZI010000002">
    <property type="protein sequence ID" value="KAF7368823.1"/>
    <property type="molecule type" value="Genomic_DNA"/>
</dbReference>
<dbReference type="SUPFAM" id="SSF52266">
    <property type="entry name" value="SGNH hydrolase"/>
    <property type="match status" value="1"/>
</dbReference>
<proteinExistence type="predicted"/>
<dbReference type="OrthoDB" id="3241977at2759"/>
<dbReference type="AlphaFoldDB" id="A0A8H6YXC5"/>
<dbReference type="Gene3D" id="3.40.50.1110">
    <property type="entry name" value="SGNH hydrolase"/>
    <property type="match status" value="1"/>
</dbReference>
<protein>
    <submittedName>
        <fullName evidence="1">Lipase-GDSL domain-containing protein</fullName>
    </submittedName>
</protein>
<name>A0A8H6YXC5_9AGAR</name>
<sequence length="143" mass="16103">MVERFFHISPWDTTTWTPRGSPKFICIALGTNDEAKDVAPDLFRLTLERFIRRLSITFPSVTVFYVVPPFRDFNEADVGAIHGDLVSRPVTVDDLLINVCNGINSEMTLEHTVDGLHPTLEGHAVLAKSLAHFLAPQIRKYLI</sequence>
<evidence type="ECO:0000313" key="1">
    <source>
        <dbReference type="EMBL" id="KAF7368823.1"/>
    </source>
</evidence>
<dbReference type="CDD" id="cd00229">
    <property type="entry name" value="SGNH_hydrolase"/>
    <property type="match status" value="1"/>
</dbReference>
<reference evidence="1" key="1">
    <citation type="submission" date="2020-05" db="EMBL/GenBank/DDBJ databases">
        <title>Mycena genomes resolve the evolution of fungal bioluminescence.</title>
        <authorList>
            <person name="Tsai I.J."/>
        </authorList>
    </citation>
    <scope>NUCLEOTIDE SEQUENCE</scope>
    <source>
        <strain evidence="1">CCC161011</strain>
    </source>
</reference>
<gene>
    <name evidence="1" type="ORF">MVEN_00207500</name>
</gene>
<dbReference type="InterPro" id="IPR036514">
    <property type="entry name" value="SGNH_hydro_sf"/>
</dbReference>